<name>A0A6G4XB40_9ACTN</name>
<dbReference type="Proteomes" id="UP000477722">
    <property type="component" value="Unassembled WGS sequence"/>
</dbReference>
<dbReference type="Pfam" id="PF13806">
    <property type="entry name" value="Rieske_2"/>
    <property type="match status" value="1"/>
</dbReference>
<comment type="caution">
    <text evidence="8">The sequence shown here is derived from an EMBL/GenBank/DDBJ whole genome shotgun (WGS) entry which is preliminary data.</text>
</comment>
<dbReference type="InterPro" id="IPR036922">
    <property type="entry name" value="Rieske_2Fe-2S_sf"/>
</dbReference>
<dbReference type="SUPFAM" id="SSF50022">
    <property type="entry name" value="ISP domain"/>
    <property type="match status" value="1"/>
</dbReference>
<keyword evidence="9" id="KW-1185">Reference proteome</keyword>
<keyword evidence="4" id="KW-0408">Iron</keyword>
<dbReference type="GO" id="GO:0051537">
    <property type="term" value="F:2 iron, 2 sulfur cluster binding"/>
    <property type="evidence" value="ECO:0007669"/>
    <property type="project" value="UniProtKB-KW"/>
</dbReference>
<protein>
    <submittedName>
        <fullName evidence="8">Nitrite reductase small subunit NirD</fullName>
    </submittedName>
</protein>
<dbReference type="EMBL" id="JAAKZZ010001117">
    <property type="protein sequence ID" value="NGO74057.1"/>
    <property type="molecule type" value="Genomic_DNA"/>
</dbReference>
<keyword evidence="5" id="KW-0411">Iron-sulfur</keyword>
<dbReference type="PROSITE" id="PS51300">
    <property type="entry name" value="NIRD"/>
    <property type="match status" value="1"/>
</dbReference>
<dbReference type="Gene3D" id="2.102.10.10">
    <property type="entry name" value="Rieske [2Fe-2S] iron-sulphur domain"/>
    <property type="match status" value="1"/>
</dbReference>
<dbReference type="GO" id="GO:0016705">
    <property type="term" value="F:oxidoreductase activity, acting on paired donors, with incorporation or reduction of molecular oxygen"/>
    <property type="evidence" value="ECO:0007669"/>
    <property type="project" value="UniProtKB-ARBA"/>
</dbReference>
<proteinExistence type="predicted"/>
<dbReference type="InterPro" id="IPR017941">
    <property type="entry name" value="Rieske_2Fe-2S"/>
</dbReference>
<dbReference type="GO" id="GO:0004497">
    <property type="term" value="F:monooxygenase activity"/>
    <property type="evidence" value="ECO:0007669"/>
    <property type="project" value="UniProtKB-ARBA"/>
</dbReference>
<sequence length="126" mass="12925">MPRGGSGWTPVCALSDLPPEQGRAALLPDGTAVALFRRYDGTLHALGNLDPVHGAPVMCHGIVGDRGGVPVVTSPLGKEAFALETGRCLDGPEEARLPVHAVRITEGDVIEVSPAGNAAETRVGSP</sequence>
<evidence type="ECO:0000256" key="6">
    <source>
        <dbReference type="ARBA" id="ARBA00023063"/>
    </source>
</evidence>
<evidence type="ECO:0000256" key="2">
    <source>
        <dbReference type="ARBA" id="ARBA00022723"/>
    </source>
</evidence>
<organism evidence="8 9">
    <name type="scientific">Streptomyces boncukensis</name>
    <dbReference type="NCBI Taxonomy" id="2711219"/>
    <lineage>
        <taxon>Bacteria</taxon>
        <taxon>Bacillati</taxon>
        <taxon>Actinomycetota</taxon>
        <taxon>Actinomycetes</taxon>
        <taxon>Kitasatosporales</taxon>
        <taxon>Streptomycetaceae</taxon>
        <taxon>Streptomyces</taxon>
    </lineage>
</organism>
<evidence type="ECO:0000256" key="3">
    <source>
        <dbReference type="ARBA" id="ARBA00023002"/>
    </source>
</evidence>
<evidence type="ECO:0000256" key="5">
    <source>
        <dbReference type="ARBA" id="ARBA00023014"/>
    </source>
</evidence>
<accession>A0A6G4XB40</accession>
<keyword evidence="3" id="KW-0560">Oxidoreductase</keyword>
<reference evidence="8 9" key="1">
    <citation type="submission" date="2020-02" db="EMBL/GenBank/DDBJ databases">
        <title>Whole-genome analyses of novel actinobacteria.</title>
        <authorList>
            <person name="Sahin N."/>
            <person name="Tatar D."/>
        </authorList>
    </citation>
    <scope>NUCLEOTIDE SEQUENCE [LARGE SCALE GENOMIC DNA]</scope>
    <source>
        <strain evidence="8 9">SB3404</strain>
    </source>
</reference>
<dbReference type="GO" id="GO:0008942">
    <property type="term" value="F:nitrite reductase [NAD(P)H] activity"/>
    <property type="evidence" value="ECO:0007669"/>
    <property type="project" value="InterPro"/>
</dbReference>
<evidence type="ECO:0000256" key="4">
    <source>
        <dbReference type="ARBA" id="ARBA00023004"/>
    </source>
</evidence>
<dbReference type="NCBIfam" id="TIGR02378">
    <property type="entry name" value="nirD_assim_sml"/>
    <property type="match status" value="1"/>
</dbReference>
<dbReference type="AlphaFoldDB" id="A0A6G4XB40"/>
<dbReference type="InterPro" id="IPR017881">
    <property type="entry name" value="NirD"/>
</dbReference>
<dbReference type="InterPro" id="IPR012748">
    <property type="entry name" value="Rieske-like_NirD"/>
</dbReference>
<keyword evidence="6" id="KW-0534">Nitrate assimilation</keyword>
<dbReference type="GO" id="GO:0042128">
    <property type="term" value="P:nitrate assimilation"/>
    <property type="evidence" value="ECO:0007669"/>
    <property type="project" value="UniProtKB-KW"/>
</dbReference>
<dbReference type="PANTHER" id="PTHR40562">
    <property type="match status" value="1"/>
</dbReference>
<dbReference type="PROSITE" id="PS51296">
    <property type="entry name" value="RIESKE"/>
    <property type="match status" value="1"/>
</dbReference>
<gene>
    <name evidence="8" type="primary">nirD</name>
    <name evidence="8" type="ORF">G5C65_38225</name>
</gene>
<keyword evidence="2" id="KW-0479">Metal-binding</keyword>
<dbReference type="GO" id="GO:0046872">
    <property type="term" value="F:metal ion binding"/>
    <property type="evidence" value="ECO:0007669"/>
    <property type="project" value="UniProtKB-KW"/>
</dbReference>
<evidence type="ECO:0000259" key="7">
    <source>
        <dbReference type="PROSITE" id="PS51296"/>
    </source>
</evidence>
<evidence type="ECO:0000313" key="9">
    <source>
        <dbReference type="Proteomes" id="UP000477722"/>
    </source>
</evidence>
<dbReference type="PANTHER" id="PTHR40562:SF1">
    <property type="entry name" value="NITRITE REDUCTASE (NADH) SMALL SUBUNIT"/>
    <property type="match status" value="1"/>
</dbReference>
<feature type="domain" description="Rieske" evidence="7">
    <location>
        <begin position="9"/>
        <end position="111"/>
    </location>
</feature>
<evidence type="ECO:0000313" key="8">
    <source>
        <dbReference type="EMBL" id="NGO74057.1"/>
    </source>
</evidence>
<keyword evidence="1" id="KW-0001">2Fe-2S</keyword>
<evidence type="ECO:0000256" key="1">
    <source>
        <dbReference type="ARBA" id="ARBA00022714"/>
    </source>
</evidence>